<gene>
    <name evidence="1" type="ORF">A2478_04970</name>
</gene>
<protein>
    <submittedName>
        <fullName evidence="1">Uncharacterized protein</fullName>
    </submittedName>
</protein>
<accession>A0A1F5SYK5</accession>
<evidence type="ECO:0000313" key="1">
    <source>
        <dbReference type="EMBL" id="OGF31807.1"/>
    </source>
</evidence>
<reference evidence="1 2" key="1">
    <citation type="journal article" date="2016" name="Nat. Commun.">
        <title>Thousands of microbial genomes shed light on interconnected biogeochemical processes in an aquifer system.</title>
        <authorList>
            <person name="Anantharaman K."/>
            <person name="Brown C.T."/>
            <person name="Hug L.A."/>
            <person name="Sharon I."/>
            <person name="Castelle C.J."/>
            <person name="Probst A.J."/>
            <person name="Thomas B.C."/>
            <person name="Singh A."/>
            <person name="Wilkins M.J."/>
            <person name="Karaoz U."/>
            <person name="Brodie E.L."/>
            <person name="Williams K.H."/>
            <person name="Hubbard S.S."/>
            <person name="Banfield J.F."/>
        </authorList>
    </citation>
    <scope>NUCLEOTIDE SEQUENCE [LARGE SCALE GENOMIC DNA]</scope>
</reference>
<organism evidence="1 2">
    <name type="scientific">Candidatus Falkowbacteria bacterium RIFOXYC2_FULL_36_12</name>
    <dbReference type="NCBI Taxonomy" id="1798002"/>
    <lineage>
        <taxon>Bacteria</taxon>
        <taxon>Candidatus Falkowiibacteriota</taxon>
    </lineage>
</organism>
<evidence type="ECO:0000313" key="2">
    <source>
        <dbReference type="Proteomes" id="UP000179001"/>
    </source>
</evidence>
<dbReference type="STRING" id="1798002.A2478_04970"/>
<dbReference type="EMBL" id="MFGJ01000007">
    <property type="protein sequence ID" value="OGF31807.1"/>
    <property type="molecule type" value="Genomic_DNA"/>
</dbReference>
<comment type="caution">
    <text evidence="1">The sequence shown here is derived from an EMBL/GenBank/DDBJ whole genome shotgun (WGS) entry which is preliminary data.</text>
</comment>
<sequence>MNLDCKHKTFIIDYGFEDNHVPGTFDPGGFKFKNKIIIDVHLDSKRITIQEITDSMSTELDNFLRSFIRELRHRIKQWTLTAIGDVLCKMIEVSKYDVSYNYTTYGGIVRPRPEIKEDIDLDEKSECSIAVYDNKEKTWWQVLSSQYKSAQIDVFYDKDHRITFNLFLTRNSINNVAIEVQLAGMEIWAKNRLKQLLVFIEIMERLISLHMTGDSSMVVAFIAGLKVLGLRFGLKLDDKLQSVSIDGSLWCDE</sequence>
<dbReference type="AlphaFoldDB" id="A0A1F5SYK5"/>
<dbReference type="Proteomes" id="UP000179001">
    <property type="component" value="Unassembled WGS sequence"/>
</dbReference>
<proteinExistence type="predicted"/>
<name>A0A1F5SYK5_9BACT</name>